<reference evidence="2 3" key="1">
    <citation type="journal article" date="2016" name="Nat. Commun.">
        <title>Thousands of microbial genomes shed light on interconnected biogeochemical processes in an aquifer system.</title>
        <authorList>
            <person name="Anantharaman K."/>
            <person name="Brown C.T."/>
            <person name="Hug L.A."/>
            <person name="Sharon I."/>
            <person name="Castelle C.J."/>
            <person name="Probst A.J."/>
            <person name="Thomas B.C."/>
            <person name="Singh A."/>
            <person name="Wilkins M.J."/>
            <person name="Karaoz U."/>
            <person name="Brodie E.L."/>
            <person name="Williams K.H."/>
            <person name="Hubbard S.S."/>
            <person name="Banfield J.F."/>
        </authorList>
    </citation>
    <scope>NUCLEOTIDE SEQUENCE [LARGE SCALE GENOMIC DNA]</scope>
</reference>
<protein>
    <submittedName>
        <fullName evidence="2">Uncharacterized protein</fullName>
    </submittedName>
</protein>
<evidence type="ECO:0000313" key="3">
    <source>
        <dbReference type="Proteomes" id="UP000178272"/>
    </source>
</evidence>
<evidence type="ECO:0000313" key="2">
    <source>
        <dbReference type="EMBL" id="OGY12843.1"/>
    </source>
</evidence>
<feature type="region of interest" description="Disordered" evidence="1">
    <location>
        <begin position="147"/>
        <end position="173"/>
    </location>
</feature>
<gene>
    <name evidence="2" type="ORF">A3F61_04580</name>
</gene>
<dbReference type="AlphaFoldDB" id="A0A1G1VBM5"/>
<proteinExistence type="predicted"/>
<dbReference type="STRING" id="1797517.A3F61_04580"/>
<sequence>MLIIDINGAERACLSVRPDKDWPGYLKVQFKNEKRSYTQWYPVADFKINNPQLAHLAKGATEPPPEVMGIVTKAAPRSVTDKMQKWETDLYIGIPVWVSRGKGEGQVRTVIFNNNDTLTIDKEWEILPDETSQFIISYNVHNPQATGNTLAQPEVRSQVEKPKKKEGNKKKKI</sequence>
<evidence type="ECO:0000256" key="1">
    <source>
        <dbReference type="SAM" id="MobiDB-lite"/>
    </source>
</evidence>
<comment type="caution">
    <text evidence="2">The sequence shown here is derived from an EMBL/GenBank/DDBJ whole genome shotgun (WGS) entry which is preliminary data.</text>
</comment>
<accession>A0A1G1VBM5</accession>
<name>A0A1G1VBM5_9BACT</name>
<dbReference type="Proteomes" id="UP000178272">
    <property type="component" value="Unassembled WGS sequence"/>
</dbReference>
<organism evidence="2 3">
    <name type="scientific">Candidatus Blackburnbacteria bacterium RIFCSPHIGHO2_12_FULL_41_13b</name>
    <dbReference type="NCBI Taxonomy" id="1797517"/>
    <lineage>
        <taxon>Bacteria</taxon>
        <taxon>Candidatus Blackburniibacteriota</taxon>
    </lineage>
</organism>
<dbReference type="EMBL" id="MHCA01000005">
    <property type="protein sequence ID" value="OGY12843.1"/>
    <property type="molecule type" value="Genomic_DNA"/>
</dbReference>